<keyword evidence="2" id="KW-0805">Transcription regulation</keyword>
<name>A0ABW8T859_9CLOT</name>
<evidence type="ECO:0000256" key="4">
    <source>
        <dbReference type="ARBA" id="ARBA00023163"/>
    </source>
</evidence>
<dbReference type="SUPFAM" id="SSF47413">
    <property type="entry name" value="lambda repressor-like DNA-binding domains"/>
    <property type="match status" value="1"/>
</dbReference>
<dbReference type="Gene3D" id="3.40.50.2300">
    <property type="match status" value="2"/>
</dbReference>
<dbReference type="InterPro" id="IPR001761">
    <property type="entry name" value="Peripla_BP/Lac1_sug-bd_dom"/>
</dbReference>
<organism evidence="6 7">
    <name type="scientific">Candidatus Clostridium stratigraminis</name>
    <dbReference type="NCBI Taxonomy" id="3381661"/>
    <lineage>
        <taxon>Bacteria</taxon>
        <taxon>Bacillati</taxon>
        <taxon>Bacillota</taxon>
        <taxon>Clostridia</taxon>
        <taxon>Eubacteriales</taxon>
        <taxon>Clostridiaceae</taxon>
        <taxon>Clostridium</taxon>
    </lineage>
</organism>
<feature type="domain" description="HTH lacI-type" evidence="5">
    <location>
        <begin position="3"/>
        <end position="57"/>
    </location>
</feature>
<accession>A0ABW8T859</accession>
<evidence type="ECO:0000313" key="7">
    <source>
        <dbReference type="Proteomes" id="UP001623591"/>
    </source>
</evidence>
<dbReference type="CDD" id="cd06267">
    <property type="entry name" value="PBP1_LacI_sugar_binding-like"/>
    <property type="match status" value="1"/>
</dbReference>
<comment type="caution">
    <text evidence="6">The sequence shown here is derived from an EMBL/GenBank/DDBJ whole genome shotgun (WGS) entry which is preliminary data.</text>
</comment>
<dbReference type="GO" id="GO:0003677">
    <property type="term" value="F:DNA binding"/>
    <property type="evidence" value="ECO:0007669"/>
    <property type="project" value="UniProtKB-KW"/>
</dbReference>
<evidence type="ECO:0000256" key="3">
    <source>
        <dbReference type="ARBA" id="ARBA00023125"/>
    </source>
</evidence>
<dbReference type="InterPro" id="IPR010982">
    <property type="entry name" value="Lambda_DNA-bd_dom_sf"/>
</dbReference>
<dbReference type="PROSITE" id="PS50932">
    <property type="entry name" value="HTH_LACI_2"/>
    <property type="match status" value="1"/>
</dbReference>
<dbReference type="Pfam" id="PF00532">
    <property type="entry name" value="Peripla_BP_1"/>
    <property type="match status" value="1"/>
</dbReference>
<dbReference type="CDD" id="cd01392">
    <property type="entry name" value="HTH_LacI"/>
    <property type="match status" value="1"/>
</dbReference>
<keyword evidence="7" id="KW-1185">Reference proteome</keyword>
<dbReference type="PANTHER" id="PTHR30146">
    <property type="entry name" value="LACI-RELATED TRANSCRIPTIONAL REPRESSOR"/>
    <property type="match status" value="1"/>
</dbReference>
<dbReference type="Proteomes" id="UP001623591">
    <property type="component" value="Unassembled WGS sequence"/>
</dbReference>
<dbReference type="InterPro" id="IPR000843">
    <property type="entry name" value="HTH_LacI"/>
</dbReference>
<dbReference type="EMBL" id="JBJHZZ010000029">
    <property type="protein sequence ID" value="MFL0248734.1"/>
    <property type="molecule type" value="Genomic_DNA"/>
</dbReference>
<dbReference type="InterPro" id="IPR028082">
    <property type="entry name" value="Peripla_BP_I"/>
</dbReference>
<reference evidence="6 7" key="1">
    <citation type="submission" date="2024-11" db="EMBL/GenBank/DDBJ databases">
        <authorList>
            <person name="Heng Y.C."/>
            <person name="Lim A.C.H."/>
            <person name="Lee J.K.Y."/>
            <person name="Kittelmann S."/>
        </authorList>
    </citation>
    <scope>NUCLEOTIDE SEQUENCE [LARGE SCALE GENOMIC DNA]</scope>
    <source>
        <strain evidence="6 7">WILCCON 0185</strain>
    </source>
</reference>
<keyword evidence="3 6" id="KW-0238">DNA-binding</keyword>
<gene>
    <name evidence="6" type="ORF">ACJDUG_17475</name>
</gene>
<dbReference type="PRINTS" id="PR00036">
    <property type="entry name" value="HTHLACI"/>
</dbReference>
<proteinExistence type="predicted"/>
<protein>
    <submittedName>
        <fullName evidence="6">LacI family DNA-binding transcriptional regulator</fullName>
    </submittedName>
</protein>
<dbReference type="RefSeq" id="WP_406771161.1">
    <property type="nucleotide sequence ID" value="NZ_JBJHZZ010000029.1"/>
</dbReference>
<sequence>MGTTISDIAKKSGVSLATVSRVLNNSGYVKTETREKVLNAIKDTNYTPSAIARSLSKNETNTIGVVVPDITNSYFGEIIKGISLVAEKNNLNIILFNTDDNLQKELKALDLLKAQRIQGVIMTPNFGENDINTNYINKLENLGIPLVLVAADVKYSNLNGVFVDNMKGAFDATDILIKEGHTKIGIIKGQKDSKPASEMFMGYQKALLYNNLDVREDYIYTGDFKLDLAYDITKKILKMKDRPSALLVSSNMMTLGCVKAVLEEKMKIPEDLAIIGFNKIDVFDVIDLGISYVDDSALELGRASMEMLSELIKAPNKNDVRRITVRPVVVLKGSEKVKKNRW</sequence>
<dbReference type="PANTHER" id="PTHR30146:SF148">
    <property type="entry name" value="HTH-TYPE TRANSCRIPTIONAL REPRESSOR PURR-RELATED"/>
    <property type="match status" value="1"/>
</dbReference>
<evidence type="ECO:0000256" key="1">
    <source>
        <dbReference type="ARBA" id="ARBA00022491"/>
    </source>
</evidence>
<dbReference type="Pfam" id="PF00356">
    <property type="entry name" value="LacI"/>
    <property type="match status" value="1"/>
</dbReference>
<dbReference type="PROSITE" id="PS00356">
    <property type="entry name" value="HTH_LACI_1"/>
    <property type="match status" value="1"/>
</dbReference>
<evidence type="ECO:0000259" key="5">
    <source>
        <dbReference type="PROSITE" id="PS50932"/>
    </source>
</evidence>
<keyword evidence="4" id="KW-0804">Transcription</keyword>
<dbReference type="Gene3D" id="1.10.260.40">
    <property type="entry name" value="lambda repressor-like DNA-binding domains"/>
    <property type="match status" value="1"/>
</dbReference>
<evidence type="ECO:0000313" key="6">
    <source>
        <dbReference type="EMBL" id="MFL0248734.1"/>
    </source>
</evidence>
<keyword evidence="1" id="KW-0678">Repressor</keyword>
<evidence type="ECO:0000256" key="2">
    <source>
        <dbReference type="ARBA" id="ARBA00023015"/>
    </source>
</evidence>
<dbReference type="SMART" id="SM00354">
    <property type="entry name" value="HTH_LACI"/>
    <property type="match status" value="1"/>
</dbReference>
<dbReference type="SUPFAM" id="SSF53822">
    <property type="entry name" value="Periplasmic binding protein-like I"/>
    <property type="match status" value="1"/>
</dbReference>